<proteinExistence type="predicted"/>
<accession>A0A644Y1N0</accession>
<evidence type="ECO:0000256" key="3">
    <source>
        <dbReference type="ARBA" id="ARBA00022827"/>
    </source>
</evidence>
<evidence type="ECO:0000313" key="6">
    <source>
        <dbReference type="EMBL" id="MPM22430.1"/>
    </source>
</evidence>
<evidence type="ECO:0000259" key="4">
    <source>
        <dbReference type="Pfam" id="PF07992"/>
    </source>
</evidence>
<comment type="caution">
    <text evidence="6">The sequence shown here is derived from an EMBL/GenBank/DDBJ whole genome shotgun (WGS) entry which is preliminary data.</text>
</comment>
<gene>
    <name evidence="6" type="primary">nasD_6</name>
    <name evidence="6" type="ORF">SDC9_68885</name>
</gene>
<dbReference type="InterPro" id="IPR041575">
    <property type="entry name" value="Rubredoxin_C"/>
</dbReference>
<dbReference type="InterPro" id="IPR016156">
    <property type="entry name" value="FAD/NAD-linked_Rdtase_dimer_sf"/>
</dbReference>
<dbReference type="Gene3D" id="3.30.390.30">
    <property type="match status" value="1"/>
</dbReference>
<dbReference type="PANTHER" id="PTHR43429">
    <property type="entry name" value="PYRIDINE NUCLEOTIDE-DISULFIDE OXIDOREDUCTASE DOMAIN-CONTAINING"/>
    <property type="match status" value="1"/>
</dbReference>
<dbReference type="GO" id="GO:0008942">
    <property type="term" value="F:nitrite reductase [NAD(P)H] activity"/>
    <property type="evidence" value="ECO:0007669"/>
    <property type="project" value="UniProtKB-EC"/>
</dbReference>
<sequence>MSKNVVIIGGGVAAVSAVKSIREVDKEINIHIFQNEKYYPYYRIKLTKGLFDNLEEEKILLQKKEWYDLNNVKLYFDKEVLSIDTMNNKINLNDGICFGYDKLLIVTGASNFKPPIDGINKGNIFTIRELEDVKAIKDSVIDKKIILNIGGGIQGLEGAWAFSQQDKEVIVVEALERLMPRQLDKRASEILQNLIEKFNIKVLLNSKVEKIIGEGKAESIILNNGTRIKCDMIVYSVGIRANTKILENTEVNVARGIIVNNKMQTNVENIYAAGDVAELSGQIGGLWNVASEEGKVAGYNIAGKEASYSILTPVTMMNAFNTSLFSVGNIEESFDKTIVEDEKDGKVYKRLFFKDDKIIGAILVGDTKASMILKKAIENKTIISDMNSLKSFNDILAELKK</sequence>
<keyword evidence="3" id="KW-0274">FAD</keyword>
<dbReference type="InterPro" id="IPR050260">
    <property type="entry name" value="FAD-bd_OxRdtase"/>
</dbReference>
<dbReference type="AlphaFoldDB" id="A0A644Y1N0"/>
<dbReference type="Pfam" id="PF07992">
    <property type="entry name" value="Pyr_redox_2"/>
    <property type="match status" value="1"/>
</dbReference>
<protein>
    <submittedName>
        <fullName evidence="6">Nitrite reductase [NAD(P)H]</fullName>
        <ecNumber evidence="6">1.7.1.4</ecNumber>
    </submittedName>
</protein>
<dbReference type="SUPFAM" id="SSF51905">
    <property type="entry name" value="FAD/NAD(P)-binding domain"/>
    <property type="match status" value="2"/>
</dbReference>
<dbReference type="Gene3D" id="3.50.50.60">
    <property type="entry name" value="FAD/NAD(P)-binding domain"/>
    <property type="match status" value="2"/>
</dbReference>
<keyword evidence="2" id="KW-0285">Flavoprotein</keyword>
<dbReference type="InterPro" id="IPR036188">
    <property type="entry name" value="FAD/NAD-bd_sf"/>
</dbReference>
<organism evidence="6">
    <name type="scientific">bioreactor metagenome</name>
    <dbReference type="NCBI Taxonomy" id="1076179"/>
    <lineage>
        <taxon>unclassified sequences</taxon>
        <taxon>metagenomes</taxon>
        <taxon>ecological metagenomes</taxon>
    </lineage>
</organism>
<dbReference type="PANTHER" id="PTHR43429:SF3">
    <property type="entry name" value="NITRITE REDUCTASE [NAD(P)H]"/>
    <property type="match status" value="1"/>
</dbReference>
<feature type="domain" description="NADH-rubredoxin oxidoreductase C-terminal" evidence="5">
    <location>
        <begin position="313"/>
        <end position="381"/>
    </location>
</feature>
<feature type="domain" description="FAD/NAD(P)-binding" evidence="4">
    <location>
        <begin position="4"/>
        <end position="294"/>
    </location>
</feature>
<dbReference type="EC" id="1.7.1.4" evidence="6"/>
<dbReference type="PRINTS" id="PR00469">
    <property type="entry name" value="PNDRDTASEII"/>
</dbReference>
<evidence type="ECO:0000256" key="1">
    <source>
        <dbReference type="ARBA" id="ARBA00001974"/>
    </source>
</evidence>
<dbReference type="Pfam" id="PF18267">
    <property type="entry name" value="Rubredoxin_C"/>
    <property type="match status" value="1"/>
</dbReference>
<evidence type="ECO:0000256" key="2">
    <source>
        <dbReference type="ARBA" id="ARBA00022630"/>
    </source>
</evidence>
<evidence type="ECO:0000259" key="5">
    <source>
        <dbReference type="Pfam" id="PF18267"/>
    </source>
</evidence>
<dbReference type="EMBL" id="VSSQ01003809">
    <property type="protein sequence ID" value="MPM22430.1"/>
    <property type="molecule type" value="Genomic_DNA"/>
</dbReference>
<comment type="cofactor">
    <cofactor evidence="1">
        <name>FAD</name>
        <dbReference type="ChEBI" id="CHEBI:57692"/>
    </cofactor>
</comment>
<dbReference type="PRINTS" id="PR00368">
    <property type="entry name" value="FADPNR"/>
</dbReference>
<name>A0A644Y1N0_9ZZZZ</name>
<reference evidence="6" key="1">
    <citation type="submission" date="2019-08" db="EMBL/GenBank/DDBJ databases">
        <authorList>
            <person name="Kucharzyk K."/>
            <person name="Murdoch R.W."/>
            <person name="Higgins S."/>
            <person name="Loffler F."/>
        </authorList>
    </citation>
    <scope>NUCLEOTIDE SEQUENCE</scope>
</reference>
<dbReference type="InterPro" id="IPR023753">
    <property type="entry name" value="FAD/NAD-binding_dom"/>
</dbReference>
<keyword evidence="6" id="KW-0560">Oxidoreductase</keyword>